<dbReference type="EMBL" id="MU273514">
    <property type="protein sequence ID" value="KAI0033652.1"/>
    <property type="molecule type" value="Genomic_DNA"/>
</dbReference>
<reference evidence="1" key="2">
    <citation type="journal article" date="2022" name="New Phytol.">
        <title>Evolutionary transition to the ectomycorrhizal habit in the genomes of a hyperdiverse lineage of mushroom-forming fungi.</title>
        <authorList>
            <person name="Looney B."/>
            <person name="Miyauchi S."/>
            <person name="Morin E."/>
            <person name="Drula E."/>
            <person name="Courty P.E."/>
            <person name="Kohler A."/>
            <person name="Kuo A."/>
            <person name="LaButti K."/>
            <person name="Pangilinan J."/>
            <person name="Lipzen A."/>
            <person name="Riley R."/>
            <person name="Andreopoulos W."/>
            <person name="He G."/>
            <person name="Johnson J."/>
            <person name="Nolan M."/>
            <person name="Tritt A."/>
            <person name="Barry K.W."/>
            <person name="Grigoriev I.V."/>
            <person name="Nagy L.G."/>
            <person name="Hibbett D."/>
            <person name="Henrissat B."/>
            <person name="Matheny P.B."/>
            <person name="Labbe J."/>
            <person name="Martin F.M."/>
        </authorList>
    </citation>
    <scope>NUCLEOTIDE SEQUENCE</scope>
    <source>
        <strain evidence="1">EC-137</strain>
    </source>
</reference>
<accession>A0ACB8QPI0</accession>
<name>A0ACB8QPI0_9AGAM</name>
<reference evidence="1" key="1">
    <citation type="submission" date="2021-02" db="EMBL/GenBank/DDBJ databases">
        <authorList>
            <consortium name="DOE Joint Genome Institute"/>
            <person name="Ahrendt S."/>
            <person name="Looney B.P."/>
            <person name="Miyauchi S."/>
            <person name="Morin E."/>
            <person name="Drula E."/>
            <person name="Courty P.E."/>
            <person name="Chicoki N."/>
            <person name="Fauchery L."/>
            <person name="Kohler A."/>
            <person name="Kuo A."/>
            <person name="Labutti K."/>
            <person name="Pangilinan J."/>
            <person name="Lipzen A."/>
            <person name="Riley R."/>
            <person name="Andreopoulos W."/>
            <person name="He G."/>
            <person name="Johnson J."/>
            <person name="Barry K.W."/>
            <person name="Grigoriev I.V."/>
            <person name="Nagy L."/>
            <person name="Hibbett D."/>
            <person name="Henrissat B."/>
            <person name="Matheny P.B."/>
            <person name="Labbe J."/>
            <person name="Martin F."/>
        </authorList>
    </citation>
    <scope>NUCLEOTIDE SEQUENCE</scope>
    <source>
        <strain evidence="1">EC-137</strain>
    </source>
</reference>
<gene>
    <name evidence="1" type="ORF">K488DRAFT_69694</name>
</gene>
<sequence length="789" mass="85573">MPQPPLQTTYSEVDLYRGAQDDEEFNPYKEDRPTDLGLGLLEPDRPLTYHSASLELRDEGSLTEEQQGDARSGAQHRLGLIPILPALLSSLVTTGAASLLLTWLLTRRVTTHPSDENDFFHSAIVAAEGKHGSITDLLRQVLGAQQNVTGNVETTMYALAISTVTVHIVSFTIPFVLGVFGYWLAFGWIRDQERRHRDDLPTPTQYGLILALFGSFGFTSAYDTMNYISRRRRTRPAIPTILISAFVAVTIALCINYTLWLAQYDKTRSEVLLKPRNRIFDLWLHTTSSTFSHQFISPVPSNILPAVGSEINTTLCPGPFVAFVQTTVNPPTGDAARYANCLHFAVLSGSSPVARWGTIDVINEGAAIINNNSILSQVVLINDIAVLLPKMMPNDMQRLIFSTFALSTTCAPVTDCAAGPSTDLQVPEAGDSMLFCPSFSPPLNLSLANGANTIASSMVQQFNASTDEMIFAVNNASDTGYRSGSTINPAGALVALFWNQVDAHTIDLPPPPGDNQSGWYVWNMPPTTTTSAFYVASCQVTVYNVTMSYTSPSNGTASQLSFATEPTPSNFNTTSAFLGALDPLFQATLASHISTVLQPSLNASRDVLIAALEGNMSVSLLSYTAPIAMRATASEANSVTQVPVTRYPLAPLSALLALLYGYALISLALCSGAVLLRSRDVVSGTGTRSQSAITLVQQRLMSPRAIVADRFRTEKDVEDSMVTRDAIFEEGKDAPRLGTGLIVETGDADSDGEGQGILRRRVRRFRVDEIERFGKAEYVVSEPGEKGLR</sequence>
<evidence type="ECO:0000313" key="2">
    <source>
        <dbReference type="Proteomes" id="UP000814128"/>
    </source>
</evidence>
<dbReference type="Proteomes" id="UP000814128">
    <property type="component" value="Unassembled WGS sequence"/>
</dbReference>
<comment type="caution">
    <text evidence="1">The sequence shown here is derived from an EMBL/GenBank/DDBJ whole genome shotgun (WGS) entry which is preliminary data.</text>
</comment>
<evidence type="ECO:0000313" key="1">
    <source>
        <dbReference type="EMBL" id="KAI0033652.1"/>
    </source>
</evidence>
<organism evidence="1 2">
    <name type="scientific">Vararia minispora EC-137</name>
    <dbReference type="NCBI Taxonomy" id="1314806"/>
    <lineage>
        <taxon>Eukaryota</taxon>
        <taxon>Fungi</taxon>
        <taxon>Dikarya</taxon>
        <taxon>Basidiomycota</taxon>
        <taxon>Agaricomycotina</taxon>
        <taxon>Agaricomycetes</taxon>
        <taxon>Russulales</taxon>
        <taxon>Lachnocladiaceae</taxon>
        <taxon>Vararia</taxon>
    </lineage>
</organism>
<keyword evidence="2" id="KW-1185">Reference proteome</keyword>
<protein>
    <submittedName>
        <fullName evidence="1">Uncharacterized protein</fullName>
    </submittedName>
</protein>
<proteinExistence type="predicted"/>